<dbReference type="Pfam" id="PF00622">
    <property type="entry name" value="SPRY"/>
    <property type="match status" value="2"/>
</dbReference>
<feature type="coiled-coil region" evidence="1">
    <location>
        <begin position="116"/>
        <end position="143"/>
    </location>
</feature>
<reference evidence="4 5" key="1">
    <citation type="submission" date="2024-10" db="EMBL/GenBank/DDBJ databases">
        <authorList>
            <person name="Kim D."/>
        </authorList>
    </citation>
    <scope>NUCLEOTIDE SEQUENCE [LARGE SCALE GENOMIC DNA]</scope>
    <source>
        <strain evidence="4">Taebaek</strain>
    </source>
</reference>
<name>A0ABD2JPI2_HETSC</name>
<dbReference type="InterPro" id="IPR013320">
    <property type="entry name" value="ConA-like_dom_sf"/>
</dbReference>
<gene>
    <name evidence="4" type="ORF">niasHS_007744</name>
</gene>
<dbReference type="SMART" id="SM00449">
    <property type="entry name" value="SPRY"/>
    <property type="match status" value="2"/>
</dbReference>
<organism evidence="4 5">
    <name type="scientific">Heterodera schachtii</name>
    <name type="common">Sugarbeet cyst nematode worm</name>
    <name type="synonym">Tylenchus schachtii</name>
    <dbReference type="NCBI Taxonomy" id="97005"/>
    <lineage>
        <taxon>Eukaryota</taxon>
        <taxon>Metazoa</taxon>
        <taxon>Ecdysozoa</taxon>
        <taxon>Nematoda</taxon>
        <taxon>Chromadorea</taxon>
        <taxon>Rhabditida</taxon>
        <taxon>Tylenchina</taxon>
        <taxon>Tylenchomorpha</taxon>
        <taxon>Tylenchoidea</taxon>
        <taxon>Heteroderidae</taxon>
        <taxon>Heteroderinae</taxon>
        <taxon>Heterodera</taxon>
    </lineage>
</organism>
<feature type="domain" description="B30.2/SPRY" evidence="3">
    <location>
        <begin position="385"/>
        <end position="573"/>
    </location>
</feature>
<keyword evidence="5" id="KW-1185">Reference proteome</keyword>
<dbReference type="InterPro" id="IPR043136">
    <property type="entry name" value="B30.2/SPRY_sf"/>
</dbReference>
<dbReference type="InterPro" id="IPR001870">
    <property type="entry name" value="B30.2/SPRY"/>
</dbReference>
<feature type="domain" description="B30.2/SPRY" evidence="3">
    <location>
        <begin position="202"/>
        <end position="391"/>
    </location>
</feature>
<protein>
    <recommendedName>
        <fullName evidence="3">B30.2/SPRY domain-containing protein</fullName>
    </recommendedName>
</protein>
<dbReference type="InterPro" id="IPR050618">
    <property type="entry name" value="Ubq-SigPath_Reg"/>
</dbReference>
<dbReference type="InterPro" id="IPR044736">
    <property type="entry name" value="Gid1/RanBPM/SPLA_SPRY"/>
</dbReference>
<accession>A0ABD2JPI2</accession>
<evidence type="ECO:0000313" key="5">
    <source>
        <dbReference type="Proteomes" id="UP001620645"/>
    </source>
</evidence>
<dbReference type="AlphaFoldDB" id="A0ABD2JPI2"/>
<sequence>MPFHQMPNPKNVDNGTETQADEQQAEVNESGGQSKRIRGPIEVCDDEQQQMFNEKQAKTKNELNHSQQNKLLELEKKRAIMVEIAALVEGISKTTDELMEGTSAVAANACDTQIEHLKNSRQLKALRERIGELEKQQQQQMTIFHQLLKKCEKFSTLENFVVTALETQQMEQQQKQMQISQKFSVLENFVGISKDRFGNELLESVHPNVRPNFVEKFSNVQENCWDVKACHSELEIGGAECLTVRHKGKKRNEFFYSVFAKCAIPSCDSGIFYYEIRILHVKNFARIGLATKVMPLDRKVGSCADSFAYGNSGFIWMNNSCWINLENEFGNDDIVGCGINLTNRRVIFTKNGQRLDTADLFAPESICPLFPCVTLGSSNDKVEANFGPTFKFNLSKTKVFFYDEKHEFILDDYHSDLEINDNKVYYGKRNGKGWRSVFMDCPIAGRAFDAIFYFEMNVRNVEKFVRIGFAPKGHSTSKDEIVTATYSYRSDGTLWEDGTLLIEEDPVEQFVAGDTVGCGINLAMKRIIFTKNGRRIGATIMLDSPPAADPLFPFISLHDFGDLIKANFGPSFKFDPSVL</sequence>
<evidence type="ECO:0000259" key="3">
    <source>
        <dbReference type="PROSITE" id="PS50188"/>
    </source>
</evidence>
<feature type="region of interest" description="Disordered" evidence="2">
    <location>
        <begin position="1"/>
        <end position="39"/>
    </location>
</feature>
<dbReference type="InterPro" id="IPR003877">
    <property type="entry name" value="SPRY_dom"/>
</dbReference>
<dbReference type="PANTHER" id="PTHR12864">
    <property type="entry name" value="RAN BINDING PROTEIN 9-RELATED"/>
    <property type="match status" value="1"/>
</dbReference>
<dbReference type="Gene3D" id="2.60.120.920">
    <property type="match status" value="2"/>
</dbReference>
<dbReference type="SUPFAM" id="SSF49899">
    <property type="entry name" value="Concanavalin A-like lectins/glucanases"/>
    <property type="match status" value="2"/>
</dbReference>
<proteinExistence type="predicted"/>
<dbReference type="Proteomes" id="UP001620645">
    <property type="component" value="Unassembled WGS sequence"/>
</dbReference>
<keyword evidence="1" id="KW-0175">Coiled coil</keyword>
<evidence type="ECO:0000256" key="1">
    <source>
        <dbReference type="SAM" id="Coils"/>
    </source>
</evidence>
<dbReference type="CDD" id="cd12885">
    <property type="entry name" value="SPRY_RanBP_like"/>
    <property type="match status" value="2"/>
</dbReference>
<evidence type="ECO:0000313" key="4">
    <source>
        <dbReference type="EMBL" id="KAL3092535.1"/>
    </source>
</evidence>
<evidence type="ECO:0000256" key="2">
    <source>
        <dbReference type="SAM" id="MobiDB-lite"/>
    </source>
</evidence>
<dbReference type="PROSITE" id="PS50188">
    <property type="entry name" value="B302_SPRY"/>
    <property type="match status" value="2"/>
</dbReference>
<dbReference type="EMBL" id="JBICCN010000118">
    <property type="protein sequence ID" value="KAL3092535.1"/>
    <property type="molecule type" value="Genomic_DNA"/>
</dbReference>
<comment type="caution">
    <text evidence="4">The sequence shown here is derived from an EMBL/GenBank/DDBJ whole genome shotgun (WGS) entry which is preliminary data.</text>
</comment>